<gene>
    <name evidence="3" type="ORF">SAMN05421761_10427</name>
</gene>
<feature type="chain" id="PRO_5013315148" evidence="2">
    <location>
        <begin position="21"/>
        <end position="996"/>
    </location>
</feature>
<dbReference type="GO" id="GO:0031145">
    <property type="term" value="P:anaphase-promoting complex-dependent catabolic process"/>
    <property type="evidence" value="ECO:0007669"/>
    <property type="project" value="TreeGrafter"/>
</dbReference>
<dbReference type="EMBL" id="FTOP01000004">
    <property type="protein sequence ID" value="SIS75958.1"/>
    <property type="molecule type" value="Genomic_DNA"/>
</dbReference>
<dbReference type="OrthoDB" id="9814448at2"/>
<keyword evidence="1" id="KW-0802">TPR repeat</keyword>
<dbReference type="SUPFAM" id="SSF48452">
    <property type="entry name" value="TPR-like"/>
    <property type="match status" value="4"/>
</dbReference>
<dbReference type="InterPro" id="IPR019734">
    <property type="entry name" value="TPR_rpt"/>
</dbReference>
<feature type="repeat" description="TPR" evidence="1">
    <location>
        <begin position="544"/>
        <end position="577"/>
    </location>
</feature>
<dbReference type="PANTHER" id="PTHR12558">
    <property type="entry name" value="CELL DIVISION CYCLE 16,23,27"/>
    <property type="match status" value="1"/>
</dbReference>
<sequence length="996" mass="114996">MIKKSLAIFGLLAISQLANAQSSLYQNSSQKILDDHFELYDKQLFSASKYEFEALKDIKFTNGEEAYVDFYHAISALKIENPAASDLVYAFIRNHPEHPKVNEAAHILGNFFFERRNYREAIPAYQKVDVNKIWPDQRGEVLFKMGYAQFQLEDFTNALANFNLVKRERTAYTPDAQYYAGFIHMENRRFDQAITEFKEAEKSSFYAGKIPYMIAGIYYRQGLYDELIAYAEPVIGARRNLDRKEEIHLYLAEAYFEKRNFTKAAQNYDEFINSRKGTLERPQIYRAGVAQYEIQNYQRATDYFKVSAVENDKIGQVSSYYLGHAYLKLNNPQFAATSFNAAYKSDADPNIKEEALINYAKVSLERGSFQDAVNGLDTYLDNYPRGKYAKEAEDLLADALINTNNYLRAIEQIERMPNRSSRINAAYQKVSFFQGIVYYRDKRYDLATTYFDKAINTPVDKDLVNQAYFWKAENFAANNNINDAIKSYERLQALRPRANDPYLIKSHYGLGYAYFNTQQYPKAEGQFKLYVEKLQRAEDKEYYDDALVRLGDTYYVQKKFSEALNTFQRAVREGSAYTDYAHFRSGVVHNFQNNNPEAINQLNRVIDNFTSSLYLEDAIYKKAEINMEMTRYSDAKSGFTRLITTRPNSQFIPYALEGRAIANYSLQQYNETIEDYKRILENHPNASNAEAALVGLQEALALQNRSAEFSQYLSRYRNANPDNQSLQNLEFEAAKSLYFSNSNQQAIKAFEDYLRNYPQAGKKAEAINFMAESYYKLNNKTEALKFFYQIDAMKESPQRLRAVQRIASIELENKNYAKAMPYLRESGKNARNKLEEYEAFKGLMDAHYFSNAFDSAIFYADRVINLGNVMADAIPVAMLLKAKAQFRRGNANAAEETLMDLINDYKTVHGAEGLFLLAESYSKRGNYTQSNDAIFDFSAPFSSHAYWYGKCFIQLADNFLSLGETFQAKATLESVVEQSKDEEIRRTAQQKLSQLK</sequence>
<organism evidence="3 4">
    <name type="scientific">Belliella pelovolcani</name>
    <dbReference type="NCBI Taxonomy" id="529505"/>
    <lineage>
        <taxon>Bacteria</taxon>
        <taxon>Pseudomonadati</taxon>
        <taxon>Bacteroidota</taxon>
        <taxon>Cytophagia</taxon>
        <taxon>Cytophagales</taxon>
        <taxon>Cyclobacteriaceae</taxon>
        <taxon>Belliella</taxon>
    </lineage>
</organism>
<evidence type="ECO:0000256" key="1">
    <source>
        <dbReference type="PROSITE-ProRule" id="PRU00339"/>
    </source>
</evidence>
<dbReference type="GO" id="GO:0016567">
    <property type="term" value="P:protein ubiquitination"/>
    <property type="evidence" value="ECO:0007669"/>
    <property type="project" value="TreeGrafter"/>
</dbReference>
<dbReference type="Proteomes" id="UP000186026">
    <property type="component" value="Unassembled WGS sequence"/>
</dbReference>
<proteinExistence type="predicted"/>
<dbReference type="InterPro" id="IPR011990">
    <property type="entry name" value="TPR-like_helical_dom_sf"/>
</dbReference>
<dbReference type="RefSeq" id="WP_139325505.1">
    <property type="nucleotide sequence ID" value="NZ_FTOP01000004.1"/>
</dbReference>
<dbReference type="PANTHER" id="PTHR12558:SF49">
    <property type="entry name" value="TPR DOMAIN CONTAINING PROTEIN"/>
    <property type="match status" value="1"/>
</dbReference>
<dbReference type="Pfam" id="PF13174">
    <property type="entry name" value="TPR_6"/>
    <property type="match status" value="2"/>
</dbReference>
<reference evidence="4" key="1">
    <citation type="submission" date="2017-01" db="EMBL/GenBank/DDBJ databases">
        <authorList>
            <person name="Varghese N."/>
            <person name="Submissions S."/>
        </authorList>
    </citation>
    <scope>NUCLEOTIDE SEQUENCE [LARGE SCALE GENOMIC DNA]</scope>
    <source>
        <strain evidence="4">DSM 46698</strain>
    </source>
</reference>
<dbReference type="STRING" id="529505.SAMN05421761_10427"/>
<dbReference type="GO" id="GO:0005737">
    <property type="term" value="C:cytoplasm"/>
    <property type="evidence" value="ECO:0007669"/>
    <property type="project" value="TreeGrafter"/>
</dbReference>
<keyword evidence="4" id="KW-1185">Reference proteome</keyword>
<dbReference type="PROSITE" id="PS50005">
    <property type="entry name" value="TPR"/>
    <property type="match status" value="1"/>
</dbReference>
<dbReference type="SMART" id="SM00028">
    <property type="entry name" value="TPR"/>
    <property type="match status" value="12"/>
</dbReference>
<feature type="signal peptide" evidence="2">
    <location>
        <begin position="1"/>
        <end position="20"/>
    </location>
</feature>
<evidence type="ECO:0000256" key="2">
    <source>
        <dbReference type="SAM" id="SignalP"/>
    </source>
</evidence>
<dbReference type="GO" id="GO:0051301">
    <property type="term" value="P:cell division"/>
    <property type="evidence" value="ECO:0007669"/>
    <property type="project" value="TreeGrafter"/>
</dbReference>
<dbReference type="Gene3D" id="1.25.40.10">
    <property type="entry name" value="Tetratricopeptide repeat domain"/>
    <property type="match status" value="8"/>
</dbReference>
<evidence type="ECO:0000313" key="4">
    <source>
        <dbReference type="Proteomes" id="UP000186026"/>
    </source>
</evidence>
<name>A0A1N7LQ57_9BACT</name>
<dbReference type="AlphaFoldDB" id="A0A1N7LQ57"/>
<evidence type="ECO:0000313" key="3">
    <source>
        <dbReference type="EMBL" id="SIS75958.1"/>
    </source>
</evidence>
<accession>A0A1N7LQ57</accession>
<keyword evidence="2" id="KW-0732">Signal</keyword>
<protein>
    <submittedName>
        <fullName evidence="3">Tetratricopeptide repeat-containing protein</fullName>
    </submittedName>
</protein>
<dbReference type="Pfam" id="PF13432">
    <property type="entry name" value="TPR_16"/>
    <property type="match status" value="3"/>
</dbReference>